<comment type="catalytic activity">
    <reaction evidence="8">
        <text>(sulfur carrier)-H + L-cysteine = (sulfur carrier)-SH + L-alanine</text>
        <dbReference type="Rhea" id="RHEA:43892"/>
        <dbReference type="Rhea" id="RHEA-COMP:14737"/>
        <dbReference type="Rhea" id="RHEA-COMP:14739"/>
        <dbReference type="ChEBI" id="CHEBI:29917"/>
        <dbReference type="ChEBI" id="CHEBI:35235"/>
        <dbReference type="ChEBI" id="CHEBI:57972"/>
        <dbReference type="ChEBI" id="CHEBI:64428"/>
        <dbReference type="EC" id="2.8.1.7"/>
    </reaction>
</comment>
<dbReference type="InterPro" id="IPR015421">
    <property type="entry name" value="PyrdxlP-dep_Trfase_major"/>
</dbReference>
<accession>A0A6J4GY53</accession>
<dbReference type="PANTHER" id="PTHR11601">
    <property type="entry name" value="CYSTEINE DESULFURYLASE FAMILY MEMBER"/>
    <property type="match status" value="1"/>
</dbReference>
<dbReference type="Pfam" id="PF00266">
    <property type="entry name" value="Aminotran_5"/>
    <property type="match status" value="1"/>
</dbReference>
<evidence type="ECO:0000256" key="6">
    <source>
        <dbReference type="ARBA" id="ARBA00023004"/>
    </source>
</evidence>
<dbReference type="Gene3D" id="1.10.260.50">
    <property type="match status" value="1"/>
</dbReference>
<dbReference type="EMBL" id="CADCSY010000005">
    <property type="protein sequence ID" value="CAA9209983.1"/>
    <property type="molecule type" value="Genomic_DNA"/>
</dbReference>
<dbReference type="InterPro" id="IPR015424">
    <property type="entry name" value="PyrdxlP-dep_Trfase"/>
</dbReference>
<evidence type="ECO:0000313" key="10">
    <source>
        <dbReference type="EMBL" id="CAA9209983.1"/>
    </source>
</evidence>
<dbReference type="InterPro" id="IPR015422">
    <property type="entry name" value="PyrdxlP-dep_Trfase_small"/>
</dbReference>
<evidence type="ECO:0000256" key="4">
    <source>
        <dbReference type="ARBA" id="ARBA00022723"/>
    </source>
</evidence>
<dbReference type="GO" id="GO:0051536">
    <property type="term" value="F:iron-sulfur cluster binding"/>
    <property type="evidence" value="ECO:0007669"/>
    <property type="project" value="UniProtKB-KW"/>
</dbReference>
<evidence type="ECO:0000256" key="5">
    <source>
        <dbReference type="ARBA" id="ARBA00022898"/>
    </source>
</evidence>
<protein>
    <submittedName>
        <fullName evidence="10">Cysteine desulfurase</fullName>
        <ecNumber evidence="10">2.8.1.7</ecNumber>
    </submittedName>
</protein>
<comment type="cofactor">
    <cofactor evidence="1">
        <name>pyridoxal 5'-phosphate</name>
        <dbReference type="ChEBI" id="CHEBI:597326"/>
    </cofactor>
</comment>
<evidence type="ECO:0000256" key="2">
    <source>
        <dbReference type="ARBA" id="ARBA00006490"/>
    </source>
</evidence>
<name>A0A6J4GY53_9ACTN</name>
<dbReference type="PIRSF" id="PIRSF005572">
    <property type="entry name" value="NifS"/>
    <property type="match status" value="1"/>
</dbReference>
<evidence type="ECO:0000256" key="1">
    <source>
        <dbReference type="ARBA" id="ARBA00001933"/>
    </source>
</evidence>
<keyword evidence="7" id="KW-0411">Iron-sulfur</keyword>
<gene>
    <name evidence="10" type="ORF">AVDCRST_MAG20-150</name>
</gene>
<keyword evidence="6" id="KW-0408">Iron</keyword>
<keyword evidence="5" id="KW-0663">Pyridoxal phosphate</keyword>
<keyword evidence="3 10" id="KW-0808">Transferase</keyword>
<dbReference type="Gene3D" id="3.40.640.10">
    <property type="entry name" value="Type I PLP-dependent aspartate aminotransferase-like (Major domain)"/>
    <property type="match status" value="1"/>
</dbReference>
<keyword evidence="4" id="KW-0479">Metal-binding</keyword>
<dbReference type="PANTHER" id="PTHR11601:SF34">
    <property type="entry name" value="CYSTEINE DESULFURASE"/>
    <property type="match status" value="1"/>
</dbReference>
<dbReference type="InterPro" id="IPR016454">
    <property type="entry name" value="Cysteine_dSase"/>
</dbReference>
<dbReference type="InterPro" id="IPR000192">
    <property type="entry name" value="Aminotrans_V_dom"/>
</dbReference>
<organism evidence="10">
    <name type="scientific">uncultured Acidimicrobiales bacterium</name>
    <dbReference type="NCBI Taxonomy" id="310071"/>
    <lineage>
        <taxon>Bacteria</taxon>
        <taxon>Bacillati</taxon>
        <taxon>Actinomycetota</taxon>
        <taxon>Acidimicrobiia</taxon>
        <taxon>Acidimicrobiales</taxon>
        <taxon>environmental samples</taxon>
    </lineage>
</organism>
<dbReference type="GO" id="GO:0046872">
    <property type="term" value="F:metal ion binding"/>
    <property type="evidence" value="ECO:0007669"/>
    <property type="project" value="UniProtKB-KW"/>
</dbReference>
<sequence>MVTYLDHAATAPLRPEAAAAVLDQLARPGGNPTGAHALARASRQVVDEARDVVADCLGCRPSEVVFTSGGTEADNLAVKGTVAAGGGTAVCSAIEHHAVLHPVAALGGRTAPVLPDGTVDLEGLADVLQRAPAPVALVSVMLVSNETGMIQPLAAVADVVARHAPEAVLHTDAVQAVPWLDAAATAPAGLVSVSAHKLGGPQGVGALVVREGASLRPQLLGGGQERERRSGTHNVAGIAGFAAALAATVADRGATVARVAALRDRLADGLLAAVPGSRETGRRDGKVAGSCHLLFDRVDSEALLVLLDRQGVCASAASSCASGALEPSHVLAAMGVAREEARGSLRLSLGATTTGSDVDHALAVIPPAVDRLRQRDPLLPRPVVAVGAS</sequence>
<evidence type="ECO:0000256" key="3">
    <source>
        <dbReference type="ARBA" id="ARBA00022679"/>
    </source>
</evidence>
<dbReference type="SUPFAM" id="SSF53383">
    <property type="entry name" value="PLP-dependent transferases"/>
    <property type="match status" value="1"/>
</dbReference>
<feature type="domain" description="Aminotransferase class V" evidence="9">
    <location>
        <begin position="3"/>
        <end position="359"/>
    </location>
</feature>
<comment type="similarity">
    <text evidence="2">Belongs to the class-V pyridoxal-phosphate-dependent aminotransferase family. NifS/IscS subfamily.</text>
</comment>
<evidence type="ECO:0000256" key="8">
    <source>
        <dbReference type="ARBA" id="ARBA00050776"/>
    </source>
</evidence>
<dbReference type="EC" id="2.8.1.7" evidence="10"/>
<reference evidence="10" key="1">
    <citation type="submission" date="2020-02" db="EMBL/GenBank/DDBJ databases">
        <authorList>
            <person name="Meier V. D."/>
        </authorList>
    </citation>
    <scope>NUCLEOTIDE SEQUENCE</scope>
    <source>
        <strain evidence="10">AVDCRST_MAG20</strain>
    </source>
</reference>
<dbReference type="GO" id="GO:0031071">
    <property type="term" value="F:cysteine desulfurase activity"/>
    <property type="evidence" value="ECO:0007669"/>
    <property type="project" value="UniProtKB-EC"/>
</dbReference>
<proteinExistence type="inferred from homology"/>
<dbReference type="Gene3D" id="3.90.1150.10">
    <property type="entry name" value="Aspartate Aminotransferase, domain 1"/>
    <property type="match status" value="1"/>
</dbReference>
<evidence type="ECO:0000256" key="7">
    <source>
        <dbReference type="ARBA" id="ARBA00023014"/>
    </source>
</evidence>
<evidence type="ECO:0000259" key="9">
    <source>
        <dbReference type="Pfam" id="PF00266"/>
    </source>
</evidence>
<dbReference type="AlphaFoldDB" id="A0A6J4GY53"/>